<organism evidence="2">
    <name type="scientific">Polaromonas hydrogenivorans</name>
    <dbReference type="NCBI Taxonomy" id="335476"/>
    <lineage>
        <taxon>Bacteria</taxon>
        <taxon>Pseudomonadati</taxon>
        <taxon>Pseudomonadota</taxon>
        <taxon>Betaproteobacteria</taxon>
        <taxon>Burkholderiales</taxon>
        <taxon>Comamonadaceae</taxon>
        <taxon>Polaromonas</taxon>
    </lineage>
</organism>
<evidence type="ECO:0000256" key="1">
    <source>
        <dbReference type="SAM" id="MobiDB-lite"/>
    </source>
</evidence>
<accession>A0AAU7LRR3</accession>
<evidence type="ECO:0000313" key="2">
    <source>
        <dbReference type="EMBL" id="XBP70329.1"/>
    </source>
</evidence>
<reference evidence="2" key="1">
    <citation type="submission" date="2024-05" db="EMBL/GenBank/DDBJ databases">
        <authorList>
            <person name="Bunk B."/>
            <person name="Swiderski J."/>
            <person name="Sproer C."/>
            <person name="Thiel V."/>
        </authorList>
    </citation>
    <scope>NUCLEOTIDE SEQUENCE</scope>
    <source>
        <strain evidence="2">DSM 17735</strain>
    </source>
</reference>
<protein>
    <submittedName>
        <fullName evidence="2">Uncharacterized protein</fullName>
    </submittedName>
</protein>
<sequence length="97" mass="9934">MTRARKWLLGAGVGAGVLALLAALLLSLVPSDEELAGRASAELEAALGVPVHVGALHWRLRPTPTVVIEEVAPASPRRLKSKGSPPTSTPPRSGSAA</sequence>
<name>A0AAU7LRR3_9BURK</name>
<feature type="compositionally biased region" description="Low complexity" evidence="1">
    <location>
        <begin position="82"/>
        <end position="97"/>
    </location>
</feature>
<feature type="region of interest" description="Disordered" evidence="1">
    <location>
        <begin position="71"/>
        <end position="97"/>
    </location>
</feature>
<dbReference type="RefSeq" id="WP_349279610.1">
    <property type="nucleotide sequence ID" value="NZ_CP157675.1"/>
</dbReference>
<gene>
    <name evidence="2" type="ORF">ABLV49_00370</name>
</gene>
<proteinExistence type="predicted"/>
<dbReference type="EMBL" id="CP157675">
    <property type="protein sequence ID" value="XBP70329.1"/>
    <property type="molecule type" value="Genomic_DNA"/>
</dbReference>
<dbReference type="AlphaFoldDB" id="A0AAU7LRR3"/>